<evidence type="ECO:0000313" key="2">
    <source>
        <dbReference type="Proteomes" id="UP000285405"/>
    </source>
</evidence>
<reference evidence="1 2" key="1">
    <citation type="journal article" date="2018" name="BMC Genomics">
        <title>Comparative genome analyses reveal sequence features reflecting distinct modes of host-adaptation between dicot and monocot powdery mildew.</title>
        <authorList>
            <person name="Wu Y."/>
            <person name="Ma X."/>
            <person name="Pan Z."/>
            <person name="Kale S.D."/>
            <person name="Song Y."/>
            <person name="King H."/>
            <person name="Zhang Q."/>
            <person name="Presley C."/>
            <person name="Deng X."/>
            <person name="Wei C.I."/>
            <person name="Xiao S."/>
        </authorList>
    </citation>
    <scope>NUCLEOTIDE SEQUENCE [LARGE SCALE GENOMIC DNA]</scope>
    <source>
        <strain evidence="1">UCSC1</strain>
    </source>
</reference>
<sequence>MLRALVEAKLGRLQTGSSFREKVWAEARKAVDPVVINGNLAPPITAWWPDYEAHYGTSSVKRHTSGWEKISSGREFSYPGIDTGALVSSLDIMRDHYNAYPKCRRFRKHRVNHVELLEQLLGDKLSDGRNLMKITDMILNSTEEAGFERLAMAINRQNKSKMGLAMQRVEKLGIFKDNIEAIGCLYKAFFADEKKADFYLNLPTKMMVCWVEKEFGVTIKLDTNWNTVDIASNQIGV</sequence>
<protein>
    <submittedName>
        <fullName evidence="1">Uncharacterized protein</fullName>
    </submittedName>
</protein>
<accession>A0A420HD54</accession>
<dbReference type="EMBL" id="MCBR01020429">
    <property type="protein sequence ID" value="RKF55380.1"/>
    <property type="molecule type" value="Genomic_DNA"/>
</dbReference>
<gene>
    <name evidence="1" type="ORF">GcC1_204044</name>
</gene>
<proteinExistence type="predicted"/>
<dbReference type="OrthoDB" id="5507155at2759"/>
<name>A0A420HD54_9PEZI</name>
<organism evidence="1 2">
    <name type="scientific">Golovinomyces cichoracearum</name>
    <dbReference type="NCBI Taxonomy" id="62708"/>
    <lineage>
        <taxon>Eukaryota</taxon>
        <taxon>Fungi</taxon>
        <taxon>Dikarya</taxon>
        <taxon>Ascomycota</taxon>
        <taxon>Pezizomycotina</taxon>
        <taxon>Leotiomycetes</taxon>
        <taxon>Erysiphales</taxon>
        <taxon>Erysiphaceae</taxon>
        <taxon>Golovinomyces</taxon>
    </lineage>
</organism>
<dbReference type="Proteomes" id="UP000285405">
    <property type="component" value="Unassembled WGS sequence"/>
</dbReference>
<evidence type="ECO:0000313" key="1">
    <source>
        <dbReference type="EMBL" id="RKF55380.1"/>
    </source>
</evidence>
<comment type="caution">
    <text evidence="1">The sequence shown here is derived from an EMBL/GenBank/DDBJ whole genome shotgun (WGS) entry which is preliminary data.</text>
</comment>
<dbReference type="AlphaFoldDB" id="A0A420HD54"/>